<feature type="region of interest" description="Disordered" evidence="1">
    <location>
        <begin position="1138"/>
        <end position="1160"/>
    </location>
</feature>
<feature type="compositionally biased region" description="Low complexity" evidence="1">
    <location>
        <begin position="984"/>
        <end position="1025"/>
    </location>
</feature>
<gene>
    <name evidence="2" type="ORF">EGW08_001527</name>
</gene>
<feature type="region of interest" description="Disordered" evidence="1">
    <location>
        <begin position="1"/>
        <end position="131"/>
    </location>
</feature>
<feature type="compositionally biased region" description="Polar residues" evidence="1">
    <location>
        <begin position="1026"/>
        <end position="1037"/>
    </location>
</feature>
<dbReference type="Proteomes" id="UP000271974">
    <property type="component" value="Unassembled WGS sequence"/>
</dbReference>
<feature type="compositionally biased region" description="Basic and acidic residues" evidence="1">
    <location>
        <begin position="548"/>
        <end position="572"/>
    </location>
</feature>
<evidence type="ECO:0000313" key="3">
    <source>
        <dbReference type="Proteomes" id="UP000271974"/>
    </source>
</evidence>
<feature type="compositionally biased region" description="Basic and acidic residues" evidence="1">
    <location>
        <begin position="424"/>
        <end position="450"/>
    </location>
</feature>
<feature type="region of interest" description="Disordered" evidence="1">
    <location>
        <begin position="533"/>
        <end position="1095"/>
    </location>
</feature>
<feature type="compositionally biased region" description="Low complexity" evidence="1">
    <location>
        <begin position="874"/>
        <end position="967"/>
    </location>
</feature>
<name>A0A433UA84_ELYCH</name>
<feature type="compositionally biased region" description="Polar residues" evidence="1">
    <location>
        <begin position="708"/>
        <end position="750"/>
    </location>
</feature>
<accession>A0A433UA84</accession>
<proteinExistence type="predicted"/>
<feature type="compositionally biased region" description="Low complexity" evidence="1">
    <location>
        <begin position="1042"/>
        <end position="1095"/>
    </location>
</feature>
<feature type="compositionally biased region" description="Gly residues" evidence="1">
    <location>
        <begin position="597"/>
        <end position="607"/>
    </location>
</feature>
<feature type="compositionally biased region" description="Polar residues" evidence="1">
    <location>
        <begin position="854"/>
        <end position="873"/>
    </location>
</feature>
<feature type="compositionally biased region" description="Acidic residues" evidence="1">
    <location>
        <begin position="46"/>
        <end position="57"/>
    </location>
</feature>
<dbReference type="STRING" id="188477.A0A433UA84"/>
<feature type="compositionally biased region" description="Low complexity" evidence="1">
    <location>
        <begin position="832"/>
        <end position="851"/>
    </location>
</feature>
<dbReference type="EMBL" id="RQTK01000026">
    <property type="protein sequence ID" value="RUS90723.1"/>
    <property type="molecule type" value="Genomic_DNA"/>
</dbReference>
<feature type="compositionally biased region" description="Basic and acidic residues" evidence="1">
    <location>
        <begin position="58"/>
        <end position="72"/>
    </location>
</feature>
<sequence>MPRAKKRTPRKSSTSKEVSEAVVEETAASQEPEEISSQESSKVEASEESNIEIDTADPSEKKEESPKNKEETAAMDEESNVDNSEQGNSVEGMDVLDGQSESAETEKTEEGEEMNKSTENSEDPAKKEVSVEDWPVTPLLPHTIPEFVNNKLKEKWEWHMRIYPIDHSDIRRCVLDSVSKIAQETWYYIDKKNFGMGSYDLCMRSFTDTAMVMLKTLRAPMLYRYVTVEVTKRGRNPAEVEKIRQNPPPPTDGSGEQSSEDSEDLIEEAIEKLPYTEILETATLHLDYCHTIQCDKIKGKRKKRSLFVKYLPECTSKELLKVLFPVAINLDIISTGEGRRVGDLDVASDDNLRGVIQAYVTVFINGCKDIGFDWREETLDDGKTNPVSDQESPWQLLPRDDEIPYEAVPLIEKDSNVQYRKKKRDLDIQHRRATELNKRNRSERRRESRWDSGTGSVPVQGLAQLQRAMNAQIQNQLAMIHSVEDRVTRAPRGPPALMGVPPDLLMGPADVHTMRDRKRDRFERDRMDIDMAGRRRDFPPFGPGRMGPPERDIRGRPDFPPRDRDRMFDGGRGRMPMGMYGGRGGHFDRGDSDRGRAFGGRFGGDSRGPGFDFHARGGPGNFDGAGRGRGGFESRGGGRRGESFGQGGMGRSGPLEGTRDEGNKLMKSPTPGKEGGPVERVQNRDQRSGGRTKPVAPSSDKPGDSHRTLTQVTISSDNQGGSRSSGQSDVSKQSGFGNRSYNQGRGNDQIGQRGDSRSFQGQNKGYGSQSQKSFGMSQNQNSLGSQGRQNSFGSSQNRKGNYGSSNNQNRSFNNSQVQNNYGSSQNSQRNFGGSQNQQTSYGSSGYQQSGFGSVGNQQGNFGAIGSQSTSYPLSSTQQNSYSSSTGFGSSVNQQPFGSSQNQQSFGTSQNQQSFGSSQNQQSYGSSQNQQSYDASQNQQSYDSSQNQQASYGSNQQSGYGNQQSNYGVTQNASAQQSGYGGNMQSQAYGNQQGYGSQQQSQGSYGSYNTQQQQGQYNMLQQQNYNTSQSYDSQQQAFGGQGYSTQQQQQMGYSGTGAYDWGQQSSTTGTAAANSGASNYSQSSYGSTQQTQQQDYSAYSTAYPGYGGASLPSGGASLPSAASGYGADSAFANQGLYSASQGNQSANDPYGSYSATDAYGTSAGNQQSGMGAYSYAQYQGSA</sequence>
<evidence type="ECO:0000313" key="2">
    <source>
        <dbReference type="EMBL" id="RUS90723.1"/>
    </source>
</evidence>
<feature type="compositionally biased region" description="Polar residues" evidence="1">
    <location>
        <begin position="821"/>
        <end position="831"/>
    </location>
</feature>
<organism evidence="2 3">
    <name type="scientific">Elysia chlorotica</name>
    <name type="common">Eastern emerald elysia</name>
    <name type="synonym">Sea slug</name>
    <dbReference type="NCBI Taxonomy" id="188477"/>
    <lineage>
        <taxon>Eukaryota</taxon>
        <taxon>Metazoa</taxon>
        <taxon>Spiralia</taxon>
        <taxon>Lophotrochozoa</taxon>
        <taxon>Mollusca</taxon>
        <taxon>Gastropoda</taxon>
        <taxon>Heterobranchia</taxon>
        <taxon>Euthyneura</taxon>
        <taxon>Panpulmonata</taxon>
        <taxon>Sacoglossa</taxon>
        <taxon>Placobranchoidea</taxon>
        <taxon>Plakobranchidae</taxon>
        <taxon>Elysia</taxon>
    </lineage>
</organism>
<feature type="compositionally biased region" description="Low complexity" evidence="1">
    <location>
        <begin position="11"/>
        <end position="30"/>
    </location>
</feature>
<evidence type="ECO:0000256" key="1">
    <source>
        <dbReference type="SAM" id="MobiDB-lite"/>
    </source>
</evidence>
<feature type="compositionally biased region" description="Basic and acidic residues" evidence="1">
    <location>
        <begin position="104"/>
        <end position="116"/>
    </location>
</feature>
<reference evidence="2 3" key="1">
    <citation type="submission" date="2019-01" db="EMBL/GenBank/DDBJ databases">
        <title>A draft genome assembly of the solar-powered sea slug Elysia chlorotica.</title>
        <authorList>
            <person name="Cai H."/>
            <person name="Li Q."/>
            <person name="Fang X."/>
            <person name="Li J."/>
            <person name="Curtis N.E."/>
            <person name="Altenburger A."/>
            <person name="Shibata T."/>
            <person name="Feng M."/>
            <person name="Maeda T."/>
            <person name="Schwartz J.A."/>
            <person name="Shigenobu S."/>
            <person name="Lundholm N."/>
            <person name="Nishiyama T."/>
            <person name="Yang H."/>
            <person name="Hasebe M."/>
            <person name="Li S."/>
            <person name="Pierce S.K."/>
            <person name="Wang J."/>
        </authorList>
    </citation>
    <scope>NUCLEOTIDE SEQUENCE [LARGE SCALE GENOMIC DNA]</scope>
    <source>
        <strain evidence="2">EC2010</strain>
        <tissue evidence="2">Whole organism of an adult</tissue>
    </source>
</reference>
<feature type="compositionally biased region" description="Gly residues" evidence="1">
    <location>
        <begin position="617"/>
        <end position="635"/>
    </location>
</feature>
<keyword evidence="3" id="KW-1185">Reference proteome</keyword>
<protein>
    <submittedName>
        <fullName evidence="2">Uncharacterized protein</fullName>
    </submittedName>
</protein>
<comment type="caution">
    <text evidence="2">The sequence shown here is derived from an EMBL/GenBank/DDBJ whole genome shotgun (WGS) entry which is preliminary data.</text>
</comment>
<feature type="compositionally biased region" description="Polar residues" evidence="1">
    <location>
        <begin position="757"/>
        <end position="803"/>
    </location>
</feature>
<feature type="region of interest" description="Disordered" evidence="1">
    <location>
        <begin position="422"/>
        <end position="456"/>
    </location>
</feature>
<feature type="compositionally biased region" description="Basic residues" evidence="1">
    <location>
        <begin position="1"/>
        <end position="10"/>
    </location>
</feature>
<feature type="compositionally biased region" description="Polar residues" evidence="1">
    <location>
        <begin position="968"/>
        <end position="977"/>
    </location>
</feature>
<feature type="compositionally biased region" description="Basic and acidic residues" evidence="1">
    <location>
        <begin position="585"/>
        <end position="596"/>
    </location>
</feature>
<feature type="region of interest" description="Disordered" evidence="1">
    <location>
        <begin position="236"/>
        <end position="263"/>
    </location>
</feature>
<dbReference type="OrthoDB" id="6162526at2759"/>
<dbReference type="AlphaFoldDB" id="A0A433UA84"/>
<feature type="compositionally biased region" description="Low complexity" evidence="1">
    <location>
        <begin position="804"/>
        <end position="820"/>
    </location>
</feature>